<organism evidence="3 4">
    <name type="scientific">Clostridium thailandense</name>
    <dbReference type="NCBI Taxonomy" id="2794346"/>
    <lineage>
        <taxon>Bacteria</taxon>
        <taxon>Bacillati</taxon>
        <taxon>Bacillota</taxon>
        <taxon>Clostridia</taxon>
        <taxon>Eubacteriales</taxon>
        <taxon>Clostridiaceae</taxon>
        <taxon>Clostridium</taxon>
    </lineage>
</organism>
<dbReference type="Pfam" id="PF18316">
    <property type="entry name" value="S-l_SbsC_C"/>
    <property type="match status" value="1"/>
</dbReference>
<evidence type="ECO:0000259" key="2">
    <source>
        <dbReference type="Pfam" id="PF18316"/>
    </source>
</evidence>
<evidence type="ECO:0000313" key="3">
    <source>
        <dbReference type="EMBL" id="MBV7274684.1"/>
    </source>
</evidence>
<dbReference type="PANTHER" id="PTHR30032">
    <property type="entry name" value="N-ACETYLMURAMOYL-L-ALANINE AMIDASE-RELATED"/>
    <property type="match status" value="1"/>
</dbReference>
<dbReference type="Pfam" id="PF04122">
    <property type="entry name" value="CW_binding_2"/>
    <property type="match status" value="3"/>
</dbReference>
<dbReference type="PANTHER" id="PTHR30032:SF8">
    <property type="entry name" value="GERMINATION-SPECIFIC N-ACETYLMURAMOYL-L-ALANINE AMIDASE"/>
    <property type="match status" value="1"/>
</dbReference>
<dbReference type="Proteomes" id="UP000694308">
    <property type="component" value="Unassembled WGS sequence"/>
</dbReference>
<feature type="domain" description="S-layer protein SbsC C-terminal" evidence="2">
    <location>
        <begin position="1390"/>
        <end position="1465"/>
    </location>
</feature>
<dbReference type="InterPro" id="IPR051922">
    <property type="entry name" value="Bact_Sporulation_Assoc"/>
</dbReference>
<sequence length="1599" mass="171021">MKIFIFRGGSNLNRKRTRALASTTLISLVLSTSTLATNPVYAAEGRVTRISGADRYETAAQVATTNWSYGTENVVLVSGEGYADAVSASSLAKQLNAPILLTNSNTLNSDAKSALDTLKPNNIYVIGGNASISQGVRTTLRNYGYNLIELQGINRYETNVAVAKKMVELGVSAENVILASGEGFSDALSVAPVAAAKGQILLLGSNDSSSMQSTINFVKANNSQVTVVGTSNVISDYIYNLLNAVERVNGGANRFETNVNVLNKFDSSLKSDKLYIANASGDGYADALVASALAGKTDAPLVLVDNYGSSGTNNALSYIRSKATEETDLNVIGGSGVVSESTVYDINNIISQKGSSNSNTSDTVKSIETISLNQMKIHFNTSVDEDSAEDVTNYKIDGTQLTKLDDGVADDENGASATKIDDNTVVITFAHPRKQYDDVTITVKKGILTEDKDNSIDGFEQDVTFSDTTPPELKKVSVEGNSQLTVEFSEAVNMKSISELKSKFKVDGQSLGNYGVNTEYSEIKDGLKINSSSYGPTGTWANKVTFYLDSPIEEGNHTLKISDGDSNGLLSDAAGFTFREESQDFDVDDMSTKPTVRSVKEVSSGKIYITFDRPMDIQTAKDLSNYQVNGRKLSNISGAYIETDDNDTVIKLKHVSDGTIETGSNTLYISDHVKDAYGNRVSDDTRVNFEDEKDETKPTVESVSIVDSETIRVRFSKDVDYSYATNISNYKLEDNKDTDITDHIKEIYSTSGESDTSDTDTYNIKLYKYNPDDSDDDWRLTGSKYTLSIENIIDTSSSPNTMEDYSETISGNDDVAPRGVGIYAKLRDVSDTNKDSVIIYFSEPMDASTITDKSNYKFINGEGDTKSLPSDTEISTGGDDKSAIIEFPSSYHVKTTGKTTNGSANDVTAVSVFNVKDEEGNVLDGVAYNNDNKIDQAVSGAKVKAKTMRVYYDDDDLKVDIKFDRSISEITPSDFTLGGIKPSTANINGDKVILIYKEGAKATSDEKAAHPITYANGKINDDPTKIELVKAQGQDAKLEIVSTGTIDETGARVSRDSNGNVADLSYDQETIYDYDAAPRTTCSDDSDADYWTATKDSNGTKVYITFDTPLDPNSGTKTDDFTFVGNNGTDIKPDSLRVDGSTLIFTFDSDNKDYKAFNGGTIDIRAKSSVSLRTKKDADGEYAEYEPSSDDIRRRTITITESDTPVTPTGQVDLSTVAVNTSAVPFSTVVTFKLNVTDPANYNVKVKGVDAIFNASTNTFAATVDGTYTVAQFTSSDFVPTKKTTSGQVDTSSIAVNTAVVPFSTVVTFKLNVTDPASYSVKVKGIDAIFNASTNTFAATVDGTYTAAQFMSSDFVLTKKTTSGNSTNTTSSILEGAALVDALGYENNGKTQFSLNGVTKVNPSDTFKYTISTTGNAVATPNVGDDLSAWTTVTDGNTVTIANGVHIGIAEVNSYGKVVKFVDKTAVVKDYTAATSGKIAAGNVVDLTTTMTNKTGSLVIKINGIDEAHTFTLSLDNHAAFYDVNSLASSIGLAQNSIAISLNDVANVTITNGKLVITSKSTGTTSTVSVSASGTNASDVLKLTGFTSSEVVTGTAGAN</sequence>
<comment type="caution">
    <text evidence="3">The sequence shown here is derived from an EMBL/GenBank/DDBJ whole genome shotgun (WGS) entry which is preliminary data.</text>
</comment>
<dbReference type="InterPro" id="IPR040751">
    <property type="entry name" value="SbsC_C"/>
</dbReference>
<reference evidence="3" key="1">
    <citation type="submission" date="2020-12" db="EMBL/GenBank/DDBJ databases">
        <title>Clostridium thailandense sp. nov., a novel acetogenic bacterium isolated from peat land soil in Thailand.</title>
        <authorList>
            <person name="Chaikitkaew S."/>
            <person name="Birkeland N.K."/>
        </authorList>
    </citation>
    <scope>NUCLEOTIDE SEQUENCE</scope>
    <source>
        <strain evidence="3">PL3</strain>
    </source>
</reference>
<keyword evidence="4" id="KW-1185">Reference proteome</keyword>
<name>A0A949X3I8_9CLOT</name>
<dbReference type="EMBL" id="JAEEGC010000094">
    <property type="protein sequence ID" value="MBV7274684.1"/>
    <property type="molecule type" value="Genomic_DNA"/>
</dbReference>
<accession>A0A949X3I8</accession>
<evidence type="ECO:0000256" key="1">
    <source>
        <dbReference type="SAM" id="SignalP"/>
    </source>
</evidence>
<gene>
    <name evidence="3" type="ORF">I6U48_17455</name>
</gene>
<keyword evidence="1" id="KW-0732">Signal</keyword>
<feature type="signal peptide" evidence="1">
    <location>
        <begin position="1"/>
        <end position="42"/>
    </location>
</feature>
<dbReference type="InterPro" id="IPR007253">
    <property type="entry name" value="Cell_wall-bd_2"/>
</dbReference>
<feature type="chain" id="PRO_5037300227" evidence="1">
    <location>
        <begin position="43"/>
        <end position="1599"/>
    </location>
</feature>
<evidence type="ECO:0000313" key="4">
    <source>
        <dbReference type="Proteomes" id="UP000694308"/>
    </source>
</evidence>
<proteinExistence type="predicted"/>
<protein>
    <submittedName>
        <fullName evidence="3">Cell wall-binding repeat-containing protein</fullName>
    </submittedName>
</protein>